<organism evidence="1">
    <name type="scientific">Arundo donax</name>
    <name type="common">Giant reed</name>
    <name type="synonym">Donax arundinaceus</name>
    <dbReference type="NCBI Taxonomy" id="35708"/>
    <lineage>
        <taxon>Eukaryota</taxon>
        <taxon>Viridiplantae</taxon>
        <taxon>Streptophyta</taxon>
        <taxon>Embryophyta</taxon>
        <taxon>Tracheophyta</taxon>
        <taxon>Spermatophyta</taxon>
        <taxon>Magnoliopsida</taxon>
        <taxon>Liliopsida</taxon>
        <taxon>Poales</taxon>
        <taxon>Poaceae</taxon>
        <taxon>PACMAD clade</taxon>
        <taxon>Arundinoideae</taxon>
        <taxon>Arundineae</taxon>
        <taxon>Arundo</taxon>
    </lineage>
</organism>
<evidence type="ECO:0000313" key="1">
    <source>
        <dbReference type="EMBL" id="JAD96850.1"/>
    </source>
</evidence>
<name>A0A0A9EG50_ARUDO</name>
<reference evidence="1" key="2">
    <citation type="journal article" date="2015" name="Data Brief">
        <title>Shoot transcriptome of the giant reed, Arundo donax.</title>
        <authorList>
            <person name="Barrero R.A."/>
            <person name="Guerrero F.D."/>
            <person name="Moolhuijzen P."/>
            <person name="Goolsby J.A."/>
            <person name="Tidwell J."/>
            <person name="Bellgard S.E."/>
            <person name="Bellgard M.I."/>
        </authorList>
    </citation>
    <scope>NUCLEOTIDE SEQUENCE</scope>
    <source>
        <tissue evidence="1">Shoot tissue taken approximately 20 cm above the soil surface</tissue>
    </source>
</reference>
<dbReference type="EMBL" id="GBRH01201045">
    <property type="protein sequence ID" value="JAD96850.1"/>
    <property type="molecule type" value="Transcribed_RNA"/>
</dbReference>
<protein>
    <submittedName>
        <fullName evidence="1">Uncharacterized protein</fullName>
    </submittedName>
</protein>
<dbReference type="AlphaFoldDB" id="A0A0A9EG50"/>
<sequence>MVLAAVSIKFFNQSLTHNLSNTISSLFCRISKTTSNRKYYSIISKDVMSN</sequence>
<accession>A0A0A9EG50</accession>
<reference evidence="1" key="1">
    <citation type="submission" date="2014-09" db="EMBL/GenBank/DDBJ databases">
        <authorList>
            <person name="Magalhaes I.L.F."/>
            <person name="Oliveira U."/>
            <person name="Santos F.R."/>
            <person name="Vidigal T.H.D.A."/>
            <person name="Brescovit A.D."/>
            <person name="Santos A.J."/>
        </authorList>
    </citation>
    <scope>NUCLEOTIDE SEQUENCE</scope>
    <source>
        <tissue evidence="1">Shoot tissue taken approximately 20 cm above the soil surface</tissue>
    </source>
</reference>
<proteinExistence type="predicted"/>